<comment type="caution">
    <text evidence="1">The sequence shown here is derived from an EMBL/GenBank/DDBJ whole genome shotgun (WGS) entry which is preliminary data.</text>
</comment>
<protein>
    <recommendedName>
        <fullName evidence="3">Helix-turn-helix domain-containing protein</fullName>
    </recommendedName>
</protein>
<sequence>MNVEYMAIVNQDREKAIKAIEAYWKSMEQAMFANMDLRAVPIKRAAEMLGRSPGTIRKMAAEGKLDRVDNSITVESIHRYLHTGGRTGRSRSGYMRIL</sequence>
<evidence type="ECO:0008006" key="3">
    <source>
        <dbReference type="Google" id="ProtNLM"/>
    </source>
</evidence>
<evidence type="ECO:0000313" key="1">
    <source>
        <dbReference type="EMBL" id="MBC8532157.1"/>
    </source>
</evidence>
<name>A0A926HLJ9_9FIRM</name>
<dbReference type="Proteomes" id="UP000623172">
    <property type="component" value="Unassembled WGS sequence"/>
</dbReference>
<dbReference type="RefSeq" id="WP_249317273.1">
    <property type="nucleotide sequence ID" value="NZ_JACRSR010000005.1"/>
</dbReference>
<evidence type="ECO:0000313" key="2">
    <source>
        <dbReference type="Proteomes" id="UP000623172"/>
    </source>
</evidence>
<organism evidence="1 2">
    <name type="scientific">Gehongia tenuis</name>
    <dbReference type="NCBI Taxonomy" id="2763655"/>
    <lineage>
        <taxon>Bacteria</taxon>
        <taxon>Bacillati</taxon>
        <taxon>Bacillota</taxon>
        <taxon>Clostridia</taxon>
        <taxon>Christensenellales</taxon>
        <taxon>Christensenellaceae</taxon>
        <taxon>Gehongia</taxon>
    </lineage>
</organism>
<gene>
    <name evidence="1" type="ORF">H8696_09890</name>
</gene>
<reference evidence="1" key="1">
    <citation type="submission" date="2020-08" db="EMBL/GenBank/DDBJ databases">
        <title>Genome public.</title>
        <authorList>
            <person name="Liu C."/>
            <person name="Sun Q."/>
        </authorList>
    </citation>
    <scope>NUCLEOTIDE SEQUENCE</scope>
    <source>
        <strain evidence="1">NSJ-53</strain>
    </source>
</reference>
<dbReference type="EMBL" id="JACRSR010000005">
    <property type="protein sequence ID" value="MBC8532157.1"/>
    <property type="molecule type" value="Genomic_DNA"/>
</dbReference>
<dbReference type="AlphaFoldDB" id="A0A926HLJ9"/>
<accession>A0A926HLJ9</accession>
<keyword evidence="2" id="KW-1185">Reference proteome</keyword>
<proteinExistence type="predicted"/>